<organism evidence="3 4">
    <name type="scientific">Metarhizium album (strain ARSEF 1941)</name>
    <dbReference type="NCBI Taxonomy" id="1081103"/>
    <lineage>
        <taxon>Eukaryota</taxon>
        <taxon>Fungi</taxon>
        <taxon>Dikarya</taxon>
        <taxon>Ascomycota</taxon>
        <taxon>Pezizomycotina</taxon>
        <taxon>Sordariomycetes</taxon>
        <taxon>Hypocreomycetidae</taxon>
        <taxon>Hypocreales</taxon>
        <taxon>Clavicipitaceae</taxon>
        <taxon>Metarhizium</taxon>
    </lineage>
</organism>
<evidence type="ECO:0000256" key="2">
    <source>
        <dbReference type="SAM" id="SignalP"/>
    </source>
</evidence>
<reference evidence="3 4" key="1">
    <citation type="journal article" date="2014" name="Proc. Natl. Acad. Sci. U.S.A.">
        <title>Trajectory and genomic determinants of fungal-pathogen speciation and host adaptation.</title>
        <authorList>
            <person name="Hu X."/>
            <person name="Xiao G."/>
            <person name="Zheng P."/>
            <person name="Shang Y."/>
            <person name="Su Y."/>
            <person name="Zhang X."/>
            <person name="Liu X."/>
            <person name="Zhan S."/>
            <person name="St Leger R.J."/>
            <person name="Wang C."/>
        </authorList>
    </citation>
    <scope>NUCLEOTIDE SEQUENCE [LARGE SCALE GENOMIC DNA]</scope>
    <source>
        <strain evidence="3 4">ARSEF 1941</strain>
    </source>
</reference>
<protein>
    <recommendedName>
        <fullName evidence="5">Hydrophobin</fullName>
    </recommendedName>
</protein>
<dbReference type="OrthoDB" id="10340302at2759"/>
<keyword evidence="2" id="KW-0732">Signal</keyword>
<dbReference type="HOGENOM" id="CLU_1907172_0_0_1"/>
<dbReference type="RefSeq" id="XP_040678572.1">
    <property type="nucleotide sequence ID" value="XM_040823319.1"/>
</dbReference>
<name>A0A0B2WN65_METAS</name>
<evidence type="ECO:0000313" key="4">
    <source>
        <dbReference type="Proteomes" id="UP000030816"/>
    </source>
</evidence>
<comment type="caution">
    <text evidence="3">The sequence shown here is derived from an EMBL/GenBank/DDBJ whole genome shotgun (WGS) entry which is preliminary data.</text>
</comment>
<sequence>MKLFALTVASVGVAALPQLPAVPSNLCGTRTLSCCRLATGSFLQCDSMPLTMNDLADVMRACAPSKFPACCDLSSMNNNPFSGILGNLFGSSLPASNCAMLPSTPSSAPASPTRTAKPSTTRTFIPSPTSRQL</sequence>
<feature type="chain" id="PRO_5013288885" description="Hydrophobin" evidence="2">
    <location>
        <begin position="16"/>
        <end position="133"/>
    </location>
</feature>
<feature type="compositionally biased region" description="Low complexity" evidence="1">
    <location>
        <begin position="102"/>
        <end position="123"/>
    </location>
</feature>
<feature type="region of interest" description="Disordered" evidence="1">
    <location>
        <begin position="102"/>
        <end position="133"/>
    </location>
</feature>
<feature type="signal peptide" evidence="2">
    <location>
        <begin position="1"/>
        <end position="15"/>
    </location>
</feature>
<dbReference type="EMBL" id="AZHE01000010">
    <property type="protein sequence ID" value="KHN97506.1"/>
    <property type="molecule type" value="Genomic_DNA"/>
</dbReference>
<dbReference type="AlphaFoldDB" id="A0A0B2WN65"/>
<dbReference type="Proteomes" id="UP000030816">
    <property type="component" value="Unassembled WGS sequence"/>
</dbReference>
<feature type="compositionally biased region" description="Polar residues" evidence="1">
    <location>
        <begin position="124"/>
        <end position="133"/>
    </location>
</feature>
<dbReference type="GeneID" id="63738976"/>
<gene>
    <name evidence="3" type="ORF">MAM_04521</name>
</gene>
<accession>A0A0B2WN65</accession>
<evidence type="ECO:0000313" key="3">
    <source>
        <dbReference type="EMBL" id="KHN97506.1"/>
    </source>
</evidence>
<keyword evidence="4" id="KW-1185">Reference proteome</keyword>
<evidence type="ECO:0000256" key="1">
    <source>
        <dbReference type="SAM" id="MobiDB-lite"/>
    </source>
</evidence>
<evidence type="ECO:0008006" key="5">
    <source>
        <dbReference type="Google" id="ProtNLM"/>
    </source>
</evidence>
<proteinExistence type="predicted"/>